<gene>
    <name evidence="1" type="ORF">FHR69_005259</name>
</gene>
<protein>
    <submittedName>
        <fullName evidence="1">Uncharacterized protein</fullName>
    </submittedName>
</protein>
<sequence>MVTPLNSFYRDALFRLALLWLSRAFDNVWPLSCHSRANFMEKLEKRMKTFMSRAALAGLLMGVSVLASAATPAPKGAEVFIVSPADGATVAQTFTVNFGVKEIALAPAGDVTKNTGHHHLLIDVDKLPAAGAPIPNDANHMHFGKAQTHAEIKLAPGKHTLQLELGDSGHMPFDPPIVSKKITVTVK</sequence>
<evidence type="ECO:0000313" key="2">
    <source>
        <dbReference type="Proteomes" id="UP000589818"/>
    </source>
</evidence>
<dbReference type="Proteomes" id="UP000589818">
    <property type="component" value="Unassembled WGS sequence"/>
</dbReference>
<keyword evidence="2" id="KW-1185">Reference proteome</keyword>
<accession>A0ACC5MKX7</accession>
<comment type="caution">
    <text evidence="1">The sequence shown here is derived from an EMBL/GenBank/DDBJ whole genome shotgun (WGS) entry which is preliminary data.</text>
</comment>
<dbReference type="EMBL" id="JACHVR010000005">
    <property type="protein sequence ID" value="MBB2889267.1"/>
    <property type="molecule type" value="Genomic_DNA"/>
</dbReference>
<reference evidence="1" key="1">
    <citation type="submission" date="2020-08" db="EMBL/GenBank/DDBJ databases">
        <title>Plant associated metagenomes--Microbial community diversity and host control of community assembly across model and emerging plant ecological genomics systems.</title>
        <authorList>
            <person name="Dangl J."/>
        </authorList>
    </citation>
    <scope>NUCLEOTIDE SEQUENCE</scope>
    <source>
        <strain evidence="1">KD5</strain>
    </source>
</reference>
<organism evidence="1 2">
    <name type="scientific">Pseudomonas umsongensis</name>
    <dbReference type="NCBI Taxonomy" id="198618"/>
    <lineage>
        <taxon>Bacteria</taxon>
        <taxon>Pseudomonadati</taxon>
        <taxon>Pseudomonadota</taxon>
        <taxon>Gammaproteobacteria</taxon>
        <taxon>Pseudomonadales</taxon>
        <taxon>Pseudomonadaceae</taxon>
        <taxon>Pseudomonas</taxon>
    </lineage>
</organism>
<proteinExistence type="predicted"/>
<evidence type="ECO:0000313" key="1">
    <source>
        <dbReference type="EMBL" id="MBB2889267.1"/>
    </source>
</evidence>
<name>A0ACC5MKX7_9PSED</name>